<organism evidence="1 2">
    <name type="scientific">Gossypium barbadense</name>
    <name type="common">Sea Island cotton</name>
    <name type="synonym">Hibiscus barbadensis</name>
    <dbReference type="NCBI Taxonomy" id="3634"/>
    <lineage>
        <taxon>Eukaryota</taxon>
        <taxon>Viridiplantae</taxon>
        <taxon>Streptophyta</taxon>
        <taxon>Embryophyta</taxon>
        <taxon>Tracheophyta</taxon>
        <taxon>Spermatophyta</taxon>
        <taxon>Magnoliopsida</taxon>
        <taxon>eudicotyledons</taxon>
        <taxon>Gunneridae</taxon>
        <taxon>Pentapetalae</taxon>
        <taxon>rosids</taxon>
        <taxon>malvids</taxon>
        <taxon>Malvales</taxon>
        <taxon>Malvaceae</taxon>
        <taxon>Malvoideae</taxon>
        <taxon>Gossypium</taxon>
    </lineage>
</organism>
<dbReference type="Proteomes" id="UP000239757">
    <property type="component" value="Unassembled WGS sequence"/>
</dbReference>
<dbReference type="OrthoDB" id="10066542at2759"/>
<dbReference type="EMBL" id="KZ664664">
    <property type="protein sequence ID" value="PPS03997.1"/>
    <property type="molecule type" value="Genomic_DNA"/>
</dbReference>
<dbReference type="SUPFAM" id="SSF54593">
    <property type="entry name" value="Glyoxalase/Bleomycin resistance protein/Dihydroxybiphenyl dioxygenase"/>
    <property type="match status" value="1"/>
</dbReference>
<proteinExistence type="predicted"/>
<dbReference type="InterPro" id="IPR029068">
    <property type="entry name" value="Glyas_Bleomycin-R_OHBP_Dase"/>
</dbReference>
<evidence type="ECO:0000313" key="2">
    <source>
        <dbReference type="Proteomes" id="UP000239757"/>
    </source>
</evidence>
<gene>
    <name evidence="1" type="ORF">GOBAR_AA16663</name>
</gene>
<dbReference type="PANTHER" id="PTHR21366">
    <property type="entry name" value="GLYOXALASE FAMILY PROTEIN"/>
    <property type="match status" value="1"/>
</dbReference>
<name>A0A2P5XKY8_GOSBA</name>
<evidence type="ECO:0000313" key="1">
    <source>
        <dbReference type="EMBL" id="PPS03997.1"/>
    </source>
</evidence>
<dbReference type="AlphaFoldDB" id="A0A2P5XKY8"/>
<dbReference type="Gene3D" id="3.10.180.10">
    <property type="entry name" value="2,3-Dihydroxybiphenyl 1,2-Dioxygenase, domain 1"/>
    <property type="match status" value="1"/>
</dbReference>
<evidence type="ECO:0008006" key="3">
    <source>
        <dbReference type="Google" id="ProtNLM"/>
    </source>
</evidence>
<sequence>MAFKFKPVFGYTVVYVENVAKSVDFYAKASGYNVRRLDESHSYYKCIYSLKNIMGCEGFNFGYRCGELESGQTTIAFTPKYQHETDKLTGAVQVPRSDSERTPMELCFVYSHVDTAYKGQRAVAVSQPEKKEWGQRVDYVRDIDGITVRMGSHVHPPKQA</sequence>
<dbReference type="PANTHER" id="PTHR21366:SF22">
    <property type="entry name" value="VOC DOMAIN-CONTAINING PROTEIN"/>
    <property type="match status" value="1"/>
</dbReference>
<dbReference type="InterPro" id="IPR050383">
    <property type="entry name" value="GlyoxalaseI/FosfomycinResist"/>
</dbReference>
<reference evidence="1 2" key="1">
    <citation type="submission" date="2015-01" db="EMBL/GenBank/DDBJ databases">
        <title>Genome of allotetraploid Gossypium barbadense reveals genomic plasticity and fiber elongation in cotton evolution.</title>
        <authorList>
            <person name="Chen X."/>
            <person name="Liu X."/>
            <person name="Zhao B."/>
            <person name="Zheng H."/>
            <person name="Hu Y."/>
            <person name="Lu G."/>
            <person name="Yang C."/>
            <person name="Chen J."/>
            <person name="Shan C."/>
            <person name="Zhang L."/>
            <person name="Zhou Y."/>
            <person name="Wang L."/>
            <person name="Guo W."/>
            <person name="Bai Y."/>
            <person name="Ruan J."/>
            <person name="Shangguan X."/>
            <person name="Mao Y."/>
            <person name="Jiang J."/>
            <person name="Zhu Y."/>
            <person name="Lei J."/>
            <person name="Kang H."/>
            <person name="Chen S."/>
            <person name="He X."/>
            <person name="Wang R."/>
            <person name="Wang Y."/>
            <person name="Chen J."/>
            <person name="Wang L."/>
            <person name="Yu S."/>
            <person name="Wang B."/>
            <person name="Wei J."/>
            <person name="Song S."/>
            <person name="Lu X."/>
            <person name="Gao Z."/>
            <person name="Gu W."/>
            <person name="Deng X."/>
            <person name="Ma D."/>
            <person name="Wang S."/>
            <person name="Liang W."/>
            <person name="Fang L."/>
            <person name="Cai C."/>
            <person name="Zhu X."/>
            <person name="Zhou B."/>
            <person name="Zhang Y."/>
            <person name="Chen Z."/>
            <person name="Xu S."/>
            <person name="Zhu R."/>
            <person name="Wang S."/>
            <person name="Zhang T."/>
            <person name="Zhao G."/>
        </authorList>
    </citation>
    <scope>NUCLEOTIDE SEQUENCE [LARGE SCALE GENOMIC DNA]</scope>
    <source>
        <strain evidence="2">cv. Xinhai21</strain>
        <tissue evidence="1">Leaf</tissue>
    </source>
</reference>
<accession>A0A2P5XKY8</accession>
<protein>
    <recommendedName>
        <fullName evidence="3">VOC domain-containing protein</fullName>
    </recommendedName>
</protein>